<dbReference type="PANTHER" id="PTHR33352:SF3">
    <property type="entry name" value="SLR1612 PROTEIN"/>
    <property type="match status" value="1"/>
</dbReference>
<dbReference type="GO" id="GO:0004519">
    <property type="term" value="F:endonuclease activity"/>
    <property type="evidence" value="ECO:0007669"/>
    <property type="project" value="UniProtKB-KW"/>
</dbReference>
<proteinExistence type="predicted"/>
<keyword evidence="1" id="KW-0175">Coiled coil</keyword>
<dbReference type="InterPro" id="IPR008538">
    <property type="entry name" value="Uma2"/>
</dbReference>
<dbReference type="PANTHER" id="PTHR33352">
    <property type="entry name" value="SLR1095 PROTEIN"/>
    <property type="match status" value="1"/>
</dbReference>
<organism evidence="3 4">
    <name type="scientific">Zarconia navalis LEGE 11467</name>
    <dbReference type="NCBI Taxonomy" id="1828826"/>
    <lineage>
        <taxon>Bacteria</taxon>
        <taxon>Bacillati</taxon>
        <taxon>Cyanobacteriota</taxon>
        <taxon>Cyanophyceae</taxon>
        <taxon>Oscillatoriophycideae</taxon>
        <taxon>Oscillatoriales</taxon>
        <taxon>Oscillatoriales incertae sedis</taxon>
        <taxon>Zarconia</taxon>
        <taxon>Zarconia navalis</taxon>
    </lineage>
</organism>
<sequence length="266" mass="30229">MIALTADTQVTWEKLPDDFVLPDDPVDNINQPLVAMALTDSLGVAGKLSQTTLTPTNYAICATLDGKFVVKAPDWAFIREICVSRQEIDRSYTPHLQGEIPSIVMEFLSATDGGEYSTKPTYPPGKWFFYEEILQVPYYVIFDPDNGGVEVYRRNESGNYKLQTCDESGRFPIASMELSLGVWEGTRDNRTGYWLRWWDNEGNLLLWGSELAEAERTRAEAERTRAEEAESALQVERVRAQQAESELELLRQRLREAQIDPNLPPE</sequence>
<name>A0A928VVC1_9CYAN</name>
<dbReference type="AlphaFoldDB" id="A0A928VVC1"/>
<comment type="caution">
    <text evidence="3">The sequence shown here is derived from an EMBL/GenBank/DDBJ whole genome shotgun (WGS) entry which is preliminary data.</text>
</comment>
<dbReference type="RefSeq" id="WP_264320220.1">
    <property type="nucleotide sequence ID" value="NZ_JADEXN010000045.1"/>
</dbReference>
<dbReference type="Pfam" id="PF05685">
    <property type="entry name" value="Uma2"/>
    <property type="match status" value="1"/>
</dbReference>
<evidence type="ECO:0000313" key="3">
    <source>
        <dbReference type="EMBL" id="MBE9039963.1"/>
    </source>
</evidence>
<dbReference type="Gene3D" id="3.90.1570.10">
    <property type="entry name" value="tt1808, chain A"/>
    <property type="match status" value="1"/>
</dbReference>
<keyword evidence="4" id="KW-1185">Reference proteome</keyword>
<keyword evidence="3" id="KW-0378">Hydrolase</keyword>
<dbReference type="CDD" id="cd06260">
    <property type="entry name" value="DUF820-like"/>
    <property type="match status" value="1"/>
</dbReference>
<reference evidence="3" key="1">
    <citation type="submission" date="2020-10" db="EMBL/GenBank/DDBJ databases">
        <authorList>
            <person name="Castelo-Branco R."/>
            <person name="Eusebio N."/>
            <person name="Adriana R."/>
            <person name="Vieira A."/>
            <person name="Brugerolle De Fraissinette N."/>
            <person name="Rezende De Castro R."/>
            <person name="Schneider M.P."/>
            <person name="Vasconcelos V."/>
            <person name="Leao P.N."/>
        </authorList>
    </citation>
    <scope>NUCLEOTIDE SEQUENCE</scope>
    <source>
        <strain evidence="3">LEGE 11467</strain>
    </source>
</reference>
<dbReference type="InterPro" id="IPR012296">
    <property type="entry name" value="Nuclease_put_TT1808"/>
</dbReference>
<dbReference type="EMBL" id="JADEXN010000045">
    <property type="protein sequence ID" value="MBE9039963.1"/>
    <property type="molecule type" value="Genomic_DNA"/>
</dbReference>
<keyword evidence="3" id="KW-0255">Endonuclease</keyword>
<evidence type="ECO:0000259" key="2">
    <source>
        <dbReference type="Pfam" id="PF05685"/>
    </source>
</evidence>
<feature type="domain" description="Putative restriction endonuclease" evidence="2">
    <location>
        <begin position="71"/>
        <end position="183"/>
    </location>
</feature>
<gene>
    <name evidence="3" type="ORF">IQ235_04045</name>
</gene>
<accession>A0A928VVC1</accession>
<dbReference type="Proteomes" id="UP000621799">
    <property type="component" value="Unassembled WGS sequence"/>
</dbReference>
<evidence type="ECO:0000313" key="4">
    <source>
        <dbReference type="Proteomes" id="UP000621799"/>
    </source>
</evidence>
<feature type="coiled-coil region" evidence="1">
    <location>
        <begin position="209"/>
        <end position="260"/>
    </location>
</feature>
<evidence type="ECO:0000256" key="1">
    <source>
        <dbReference type="SAM" id="Coils"/>
    </source>
</evidence>
<protein>
    <submittedName>
        <fullName evidence="3">Uma2 family endonuclease</fullName>
    </submittedName>
</protein>
<keyword evidence="3" id="KW-0540">Nuclease</keyword>